<reference evidence="1" key="1">
    <citation type="journal article" date="2020" name="G3 (Bethesda)">
        <title>High-Quality Assemblies for Three Invasive Social Wasps from the &lt;i&gt;Vespula&lt;/i&gt; Genus.</title>
        <authorList>
            <person name="Harrop T.W.R."/>
            <person name="Guhlin J."/>
            <person name="McLaughlin G.M."/>
            <person name="Permina E."/>
            <person name="Stockwell P."/>
            <person name="Gilligan J."/>
            <person name="Le Lec M.F."/>
            <person name="Gruber M.A.M."/>
            <person name="Quinn O."/>
            <person name="Lovegrove M."/>
            <person name="Duncan E.J."/>
            <person name="Remnant E.J."/>
            <person name="Van Eeckhoven J."/>
            <person name="Graham B."/>
            <person name="Knapp R.A."/>
            <person name="Langford K.W."/>
            <person name="Kronenberg Z."/>
            <person name="Press M.O."/>
            <person name="Eacker S.M."/>
            <person name="Wilson-Rankin E.E."/>
            <person name="Purcell J."/>
            <person name="Lester P.J."/>
            <person name="Dearden P.K."/>
        </authorList>
    </citation>
    <scope>NUCLEOTIDE SEQUENCE</scope>
    <source>
        <strain evidence="1">Volc-1</strain>
    </source>
</reference>
<dbReference type="Proteomes" id="UP000600918">
    <property type="component" value="Unassembled WGS sequence"/>
</dbReference>
<accession>A0A834P2I5</accession>
<dbReference type="EMBL" id="JACSDY010000006">
    <property type="protein sequence ID" value="KAF7425613.1"/>
    <property type="molecule type" value="Genomic_DNA"/>
</dbReference>
<gene>
    <name evidence="1" type="ORF">H0235_008051</name>
</gene>
<organism evidence="1 2">
    <name type="scientific">Vespula pensylvanica</name>
    <name type="common">Western yellow jacket</name>
    <name type="synonym">Wasp</name>
    <dbReference type="NCBI Taxonomy" id="30213"/>
    <lineage>
        <taxon>Eukaryota</taxon>
        <taxon>Metazoa</taxon>
        <taxon>Ecdysozoa</taxon>
        <taxon>Arthropoda</taxon>
        <taxon>Hexapoda</taxon>
        <taxon>Insecta</taxon>
        <taxon>Pterygota</taxon>
        <taxon>Neoptera</taxon>
        <taxon>Endopterygota</taxon>
        <taxon>Hymenoptera</taxon>
        <taxon>Apocrita</taxon>
        <taxon>Aculeata</taxon>
        <taxon>Vespoidea</taxon>
        <taxon>Vespidae</taxon>
        <taxon>Vespinae</taxon>
        <taxon>Vespula</taxon>
    </lineage>
</organism>
<name>A0A834P2I5_VESPE</name>
<evidence type="ECO:0000313" key="1">
    <source>
        <dbReference type="EMBL" id="KAF7425613.1"/>
    </source>
</evidence>
<protein>
    <submittedName>
        <fullName evidence="1">Uncharacterized protein</fullName>
    </submittedName>
</protein>
<proteinExistence type="predicted"/>
<sequence>MQLKSLHDLSSSSISISELSTLRFLSSIKIPRREAWSTYEMARRNPQVLRFKVPSELEPRIKYNQGRSEISTKFSCREVKGKSDACRGATAAEYVAGIQGQLAVGKKLACFPGSYRSLANLQKREESIAGKCGRLPCRGKEKEEDGRKDTGRTPFSPVERTIFATSPIGKALLPPKKGLLQIARNKDLIEAINGGGWTVEHGGVNEMKGEEKDCQRT</sequence>
<evidence type="ECO:0000313" key="2">
    <source>
        <dbReference type="Proteomes" id="UP000600918"/>
    </source>
</evidence>
<keyword evidence="2" id="KW-1185">Reference proteome</keyword>
<dbReference type="AlphaFoldDB" id="A0A834P2I5"/>
<comment type="caution">
    <text evidence="1">The sequence shown here is derived from an EMBL/GenBank/DDBJ whole genome shotgun (WGS) entry which is preliminary data.</text>
</comment>